<keyword evidence="5" id="KW-1185">Reference proteome</keyword>
<feature type="domain" description="Ras-GEF" evidence="3">
    <location>
        <begin position="641"/>
        <end position="887"/>
    </location>
</feature>
<dbReference type="Proteomes" id="UP000014680">
    <property type="component" value="Unassembled WGS sequence"/>
</dbReference>
<reference evidence="4 5" key="1">
    <citation type="submission" date="2012-10" db="EMBL/GenBank/DDBJ databases">
        <authorList>
            <person name="Zafar N."/>
            <person name="Inman J."/>
            <person name="Hall N."/>
            <person name="Lorenzi H."/>
            <person name="Caler E."/>
        </authorList>
    </citation>
    <scope>NUCLEOTIDE SEQUENCE [LARGE SCALE GENOMIC DNA]</scope>
    <source>
        <strain evidence="4 5">IP1</strain>
    </source>
</reference>
<dbReference type="GO" id="GO:0007265">
    <property type="term" value="P:Ras protein signal transduction"/>
    <property type="evidence" value="ECO:0007669"/>
    <property type="project" value="TreeGrafter"/>
</dbReference>
<name>A0A0A1U6G5_ENTIV</name>
<gene>
    <name evidence="4" type="ORF">EIN_403320</name>
</gene>
<protein>
    <recommendedName>
        <fullName evidence="3">Ras-GEF domain-containing protein</fullName>
    </recommendedName>
</protein>
<dbReference type="InterPro" id="IPR036964">
    <property type="entry name" value="RASGEF_cat_dom_sf"/>
</dbReference>
<sequence>MADSEPRAVEVIALECYNTISKLKITSVTKSWDIAVIQLDKLDKLFEEIFDAVQLTPENQEKMTKAFDTICAIRAQQFTLITDFDQSVAVLTTLVLEVTCVPPPPKRKPKKVLSKDTIGNPLTEKQKKLSKPHYERRATTFDVNNRTKAQIILDDQIQSIKKPALILFLETYPKFEDVHATFAKIKELLEERKKVLDKICVRPNYDHVLASSKHGDIISLNVECQANAMAKRIYEGLNPQSALDIFVGKVDSLSDNGSAPKRLDISTFAHRKSSTKMRIIGMMTPMTHFLEEHEIENDEMLEKMDAYEKIAYGRLIESAANIPSLMEDVTSFGALGLIPELTNTANELKSACIDIVSFLPIVFTKAAEVVSGGVVGCWKKVSQDISQISMLALSKLKDTEVSGIPQEINDMYTAEYAKRKLQSAGTQVLAIISHIVHLRPKDEGKLSIRKSGSPKLGLDRSFRLETLLMLELFSVSNSIVLTLQKYISSVQNMGKTERKLPTDAKYDSLTVVNVKGKVIAGGISGLLLEGKTRGQVEEMIYPVLGQYGSKIKDILDVLPEGLCEIITNKIIHNNFAECDQGELWKFLDLEKSSLFEGLKDRYKNAENSRKKETAKKIAPIYDFIMPAEDQLSPLLMVAQIDPLTIARQLTAISFGEYSKLRVNDFFVENGVIQVILQRTSELSEWVCNSVLEFTDDESRTYMKLQFLGILEGLLSLGDFNSAYGIYTGLSHKLMDIVKVHQPKSSATFGAKTSSAQFLTEITSYGDKEEKARNEKKFKAFQKVDKIFSNSKNLKAAYKKHTICVPLLSGVKEAIELAKKTNPATFKTKEGETLVCYAQNREIYDLVVEYLKYQKESYNIAAVEPLRAYLTSLPYFDKYVQSKLYDYKEAI</sequence>
<evidence type="ECO:0000313" key="4">
    <source>
        <dbReference type="EMBL" id="ELP90008.1"/>
    </source>
</evidence>
<dbReference type="VEuPathDB" id="AmoebaDB:EIN_403320"/>
<proteinExistence type="predicted"/>
<evidence type="ECO:0000313" key="5">
    <source>
        <dbReference type="Proteomes" id="UP000014680"/>
    </source>
</evidence>
<dbReference type="PANTHER" id="PTHR23113:SF370">
    <property type="entry name" value="RAS GUANINE NUCLEOTIDE EXCHANGE FACTOR P"/>
    <property type="match status" value="1"/>
</dbReference>
<dbReference type="EMBL" id="KB206537">
    <property type="protein sequence ID" value="ELP90008.1"/>
    <property type="molecule type" value="Genomic_DNA"/>
</dbReference>
<keyword evidence="1 2" id="KW-0344">Guanine-nucleotide releasing factor</keyword>
<dbReference type="Gene3D" id="1.10.840.10">
    <property type="entry name" value="Ras guanine-nucleotide exchange factors catalytic domain"/>
    <property type="match status" value="1"/>
</dbReference>
<evidence type="ECO:0000256" key="1">
    <source>
        <dbReference type="ARBA" id="ARBA00022658"/>
    </source>
</evidence>
<dbReference type="GeneID" id="14889016"/>
<dbReference type="RefSeq" id="XP_004256779.1">
    <property type="nucleotide sequence ID" value="XM_004256731.1"/>
</dbReference>
<dbReference type="OMA" id="TICAIRA"/>
<accession>A0A0A1U6G5</accession>
<dbReference type="AlphaFoldDB" id="A0A0A1U6G5"/>
<dbReference type="PROSITE" id="PS50009">
    <property type="entry name" value="RASGEF_CAT"/>
    <property type="match status" value="1"/>
</dbReference>
<dbReference type="InterPro" id="IPR023578">
    <property type="entry name" value="Ras_GEF_dom_sf"/>
</dbReference>
<evidence type="ECO:0000259" key="3">
    <source>
        <dbReference type="PROSITE" id="PS50009"/>
    </source>
</evidence>
<dbReference type="GO" id="GO:0005085">
    <property type="term" value="F:guanyl-nucleotide exchange factor activity"/>
    <property type="evidence" value="ECO:0007669"/>
    <property type="project" value="UniProtKB-KW"/>
</dbReference>
<dbReference type="InterPro" id="IPR001895">
    <property type="entry name" value="RASGEF_cat_dom"/>
</dbReference>
<dbReference type="SUPFAM" id="SSF48366">
    <property type="entry name" value="Ras GEF"/>
    <property type="match status" value="1"/>
</dbReference>
<evidence type="ECO:0000256" key="2">
    <source>
        <dbReference type="PROSITE-ProRule" id="PRU00168"/>
    </source>
</evidence>
<dbReference type="Pfam" id="PF00617">
    <property type="entry name" value="RasGEF"/>
    <property type="match status" value="1"/>
</dbReference>
<dbReference type="GO" id="GO:0005886">
    <property type="term" value="C:plasma membrane"/>
    <property type="evidence" value="ECO:0007669"/>
    <property type="project" value="TreeGrafter"/>
</dbReference>
<organism evidence="4 5">
    <name type="scientific">Entamoeba invadens IP1</name>
    <dbReference type="NCBI Taxonomy" id="370355"/>
    <lineage>
        <taxon>Eukaryota</taxon>
        <taxon>Amoebozoa</taxon>
        <taxon>Evosea</taxon>
        <taxon>Archamoebae</taxon>
        <taxon>Mastigamoebida</taxon>
        <taxon>Entamoebidae</taxon>
        <taxon>Entamoeba</taxon>
    </lineage>
</organism>
<dbReference type="KEGG" id="eiv:EIN_403320"/>
<dbReference type="PANTHER" id="PTHR23113">
    <property type="entry name" value="GUANINE NUCLEOTIDE EXCHANGE FACTOR"/>
    <property type="match status" value="1"/>
</dbReference>
<dbReference type="InterPro" id="IPR008937">
    <property type="entry name" value="Ras-like_GEF"/>
</dbReference>